<sequence>MKKLEELCKMVDLRLICPQCSKKSNESTFILKDVKHSCQHHLLVARKQLKRNGSWRLIRRRPELVNPSHYDVCRYYLEGFGCRRHKNRCTFAWSEEEAFVWTYARNHNIQQNDLKSAVAKATRGERSFSSKTIEKQQSAEEGIVNEFEGQFVELCAICFYSVPQQIAFKSVSGFCASSHKHGWSPLLVHILTDGNGMKQCNEIRPAKPSVHRYYCKYVLKGVLCRHGYNRCNFAHSAVELAVWEAEKFNSLNRSVMLEVSQQRSRSVQPEAKVVAESGVQFYCRICLVTFFSQDGFQNHCSSVEHAQMILEDSTVEWKHRKPPLQAKKYELCSRRDTCEFGDNCVSAHSHDELEEWIMRFKATRKRRRAAKQQGLISYQDKLLEDYKNCRNEVLIISEQIDGVAMSCDNDLRILHLSRRSKLKWNFQIQSQKPLKCVALLKREPGAMFCLEGEGLPKNCTCAEGTHFLTGETSYHVGLSFKATNFGIYDQWVVFDFGRRPVLVRKIYISIENITQTLQNPCSEFRVANLDKWHSGNRRIVPCMEKSEYELLVLQKYKPPSVSLEYKVKDVAKIPMTCMNYRERMHNFLFQEEQAETNILSRLSQRVIITVTEKLEDTREGLMIAQSGDLFAVVPLSFALTPDTNEGFLFKRVVKTALLALNPSSNNVVYEVAIIHEATTENRIALKLSSRCHTDLAFQKGNSHAVEIQFQLDRLLFCFRHQAVDLLPTEKIVFPDVVACFIPRYTGFIPICNQKQRAAMSYIAGQTFGEKPAAPLLIYGPFGTGKTFTLATSAMEILKKPGTKVLLCTDTNSAADLYVKEYFDQYVCSGHPEGRPLRIKYIKQNPSHTDPKTKQYCLISDNAFYYPDRSLLDKYQIVITTCTEAKLFQELKLPLGYFTHILIDEAAQMLECDALIPLALADATTRIVLAGDHMQATPKLFSVESSQVADHTLLNRLFQYYQKEKHEKATKSRIIFRENYRSVKEIIDFVSKHFYVGKTDAIQASGNVARHPTFYPLMFCHVHGKCTFDSSNRSWYNDMESPQVVEQVQAVLKDWPVEWGVMDPQTVCVLSEGTQVQLVRQELRKCGLRSVAVENVSNIQGRQFRVIIISTVHTRESSVSLDTCIEFFNDSRVLNTAMTRAQSLVIVVGDAVALCSVGKCSKIWKRYIQECIDKSGIYPEDLSMEHVKQAIADTENWASMEEDESDSDSCDSDVDVDPILQELLDESKHVTVTVTEEGMLDIVKEEETVQQRRTGGTPGVFVRSLKKSTNVHYTDYPLHILETLLTSQPETYRHCEIVMEQFYKGWAISLDDNHSQRIKIEGRVNCGRSFPGDQVLVEIQNSDHCDNAALSGKVVGVLKEGDLPRIFVCTVDEFDSQVMVPVNKCITKIYTPGHEKSRKIIAIRKRRKGKILTTGTLHLTEEIRRSNLFVVEILTWREEFYFPLGMVTKVLPAAVTMDQGLKILNLEYQVPDSYPKEVAKELAKCSQESRKTFGDNRNDCRNYPTFTVDPRDSKDLDDAISVRDVGEYYEIGVHITDVASFVPRGSAIDVEALKRGLTYYPPCSEPIHMLPPKLSQDLCSLLPGKDCRVISLFVLVQKDADAYVDVSFSRSVIRSDRKLSYEEAEDIIRDFSGSELRFDTLEDSIATAFHFSRVHRKIRLQEDCYYEKPDEHRHPGKRQSHQMIEELMIMMNNYVANFLINKLHTQNVTPLRCQGSPVHQQVANLESKHRNMIQLSLHLSHHIDSSQTFPLPPGQNFQILTASWNCLKEAALNNDFHKLIDFIATDDIHPQLAPVALELRKLMLRSFFIRSNSTTLSKQGHYSLNLDSYTWATSPIRRYLDIMNQRLLTAAICHENQEYTPQETDKLCHDFNRKNTKASAYEKKAQSLYLAMQLNNQVMQKLAFAVNVEPQSRFFKIIFPLNSEGMLDLHPIHYRSLQLVEQPIFDEKKQSMSLVWKKRVYCLETKRNTILPPKEFSNPHVTTISGNAWQKFVEGVKSEQFTRVVALLLEESRNVQSRNKEKCFGKIVVSKGSNSTISHYVQICLDLKNGDALQLQLATEIKSGFLVPVIQLLNITPTFEICVQHAENPITCFAKYASESPRRKYKNAKDYQTVWQPLCEMETASSAAAENEAIVIYDVKITWAGDNAEGRKPRGSFIISKKNRKDWQIHVDLNKCFLCIRCRDLKRNLQENSTKDVGLLCQGFRGLHVSEESLNSSELNINPNSYVWVAHAVTSNFQEDPSKLSRSTEDIVEFTVHQMSMDTIPKEVFQKGRSFVVEIISKLLPDIRKEEAVLDLAYSSRLVQCIALGQKIPFKQLKSTIFNRDNYDIPGVNKLFSPLNMSQTLAIREALQNPFTLIQGPPGTGKTVVGVHLVYWFFKMNEENVSKNKLASGDSPEKCILYCGPSNKSVDVVAEYLLKFRTLLKPLRIYSQQMENVDFPYPGSNLIVSRKSLREGKPKSNISTITLHRKIREPTNPFSAKLKVFDAQIQSNEEMTEDEVKQYKNLLSQARKYELKRHNVILCTCSFSSSHMLSELSVQQILVDESGMCTEPECLIPLVSHKHAEQIVLLGDHKQLQPIVTNDFCRRLGMEVSLFERHVLQARMLDVQYRMHREICQFPSEKFYEGKLKTGSQVDRRPPSIFCHRGSRNCPTLFGHLVGTEMSLVVSTEEGNENSRANKLEAEKAVHIVRQLICARVKPESIAILTPYNAQVQEINKLLNVGRITGVTVCTIIKSQGSEWRYVILSAVRSLPRKDVDINPSKSWLKKHLGFITDPNQVNVALTRAQEGLCILGNEHLLRCSNLWRDLLAHYRARNRLVKGEEISVLTT</sequence>
<keyword evidence="4" id="KW-0347">Helicase</keyword>
<dbReference type="InterPro" id="IPR012340">
    <property type="entry name" value="NA-bd_OB-fold"/>
</dbReference>
<dbReference type="FunFam" id="3.40.50.300:FF:001373">
    <property type="entry name" value="Helicase with zinc finger domain 2"/>
    <property type="match status" value="1"/>
</dbReference>
<keyword evidence="9" id="KW-1185">Reference proteome</keyword>
<reference evidence="8" key="5">
    <citation type="submission" date="2025-09" db="UniProtKB">
        <authorList>
            <consortium name="Ensembl"/>
        </authorList>
    </citation>
    <scope>IDENTIFICATION</scope>
</reference>
<evidence type="ECO:0000313" key="9">
    <source>
        <dbReference type="Proteomes" id="UP000314986"/>
    </source>
</evidence>
<organism evidence="8 9">
    <name type="scientific">Callorhinchus milii</name>
    <name type="common">Ghost shark</name>
    <dbReference type="NCBI Taxonomy" id="7868"/>
    <lineage>
        <taxon>Eukaryota</taxon>
        <taxon>Metazoa</taxon>
        <taxon>Chordata</taxon>
        <taxon>Craniata</taxon>
        <taxon>Vertebrata</taxon>
        <taxon>Chondrichthyes</taxon>
        <taxon>Holocephali</taxon>
        <taxon>Chimaeriformes</taxon>
        <taxon>Callorhinchidae</taxon>
        <taxon>Callorhinchus</taxon>
    </lineage>
</organism>
<reference evidence="8" key="4">
    <citation type="submission" date="2025-08" db="UniProtKB">
        <authorList>
            <consortium name="Ensembl"/>
        </authorList>
    </citation>
    <scope>IDENTIFICATION</scope>
</reference>
<keyword evidence="6" id="KW-0479">Metal-binding</keyword>
<dbReference type="InterPro" id="IPR022966">
    <property type="entry name" value="RNase_II/R_CS"/>
</dbReference>
<dbReference type="GO" id="GO:0005524">
    <property type="term" value="F:ATP binding"/>
    <property type="evidence" value="ECO:0007669"/>
    <property type="project" value="UniProtKB-KW"/>
</dbReference>
<keyword evidence="2" id="KW-0547">Nucleotide-binding</keyword>
<dbReference type="SMART" id="SM00955">
    <property type="entry name" value="RNB"/>
    <property type="match status" value="1"/>
</dbReference>
<dbReference type="FunFam" id="3.40.50.300:FF:001313">
    <property type="entry name" value="Helicase with zinc finger domain 2"/>
    <property type="match status" value="1"/>
</dbReference>
<evidence type="ECO:0000256" key="5">
    <source>
        <dbReference type="ARBA" id="ARBA00022840"/>
    </source>
</evidence>
<dbReference type="PROSITE" id="PS01175">
    <property type="entry name" value="RIBONUCLEASE_II"/>
    <property type="match status" value="1"/>
</dbReference>
<dbReference type="InterPro" id="IPR047187">
    <property type="entry name" value="SF1_C_Upf1"/>
</dbReference>
<dbReference type="SUPFAM" id="SSF50249">
    <property type="entry name" value="Nucleic acid-binding proteins"/>
    <property type="match status" value="2"/>
</dbReference>
<dbReference type="Pfam" id="PF25049">
    <property type="entry name" value="OB_HELZ2"/>
    <property type="match status" value="1"/>
</dbReference>
<dbReference type="PANTHER" id="PTHR43788">
    <property type="entry name" value="DNA2/NAM7 HELICASE FAMILY MEMBER"/>
    <property type="match status" value="1"/>
</dbReference>
<evidence type="ECO:0000256" key="2">
    <source>
        <dbReference type="ARBA" id="ARBA00022741"/>
    </source>
</evidence>
<evidence type="ECO:0000256" key="3">
    <source>
        <dbReference type="ARBA" id="ARBA00022801"/>
    </source>
</evidence>
<evidence type="ECO:0000313" key="8">
    <source>
        <dbReference type="Ensembl" id="ENSCMIP00000030536.1"/>
    </source>
</evidence>
<dbReference type="GO" id="GO:0003723">
    <property type="term" value="F:RNA binding"/>
    <property type="evidence" value="ECO:0007669"/>
    <property type="project" value="InterPro"/>
</dbReference>
<dbReference type="InterPro" id="IPR027417">
    <property type="entry name" value="P-loop_NTPase"/>
</dbReference>
<dbReference type="InParanoid" id="A0A4W3ISV0"/>
<dbReference type="PROSITE" id="PS50103">
    <property type="entry name" value="ZF_C3H1"/>
    <property type="match status" value="1"/>
</dbReference>
<dbReference type="InterPro" id="IPR041677">
    <property type="entry name" value="DNA2/NAM7_AAA_11"/>
</dbReference>
<keyword evidence="3" id="KW-0378">Hydrolase</keyword>
<dbReference type="Pfam" id="PF13086">
    <property type="entry name" value="AAA_11"/>
    <property type="match status" value="3"/>
</dbReference>
<dbReference type="GO" id="GO:0008270">
    <property type="term" value="F:zinc ion binding"/>
    <property type="evidence" value="ECO:0007669"/>
    <property type="project" value="UniProtKB-KW"/>
</dbReference>
<evidence type="ECO:0000256" key="1">
    <source>
        <dbReference type="ARBA" id="ARBA00007913"/>
    </source>
</evidence>
<name>A0A4W3ISV0_CALMI</name>
<dbReference type="SUPFAM" id="SSF52540">
    <property type="entry name" value="P-loop containing nucleoside triphosphate hydrolases"/>
    <property type="match status" value="2"/>
</dbReference>
<dbReference type="Pfam" id="PF13087">
    <property type="entry name" value="AAA_12"/>
    <property type="match status" value="2"/>
</dbReference>
<dbReference type="PANTHER" id="PTHR43788:SF16">
    <property type="entry name" value="HELICASE WITH ZINC FINGER 2"/>
    <property type="match status" value="1"/>
</dbReference>
<dbReference type="InterPro" id="IPR041679">
    <property type="entry name" value="DNA2/NAM7-like_C"/>
</dbReference>
<dbReference type="InterPro" id="IPR000571">
    <property type="entry name" value="Znf_CCCH"/>
</dbReference>
<dbReference type="InterPro" id="IPR056787">
    <property type="entry name" value="OB_HELZ2"/>
</dbReference>
<accession>A0A4W3ISV0</accession>
<dbReference type="Pfam" id="PF00773">
    <property type="entry name" value="RNB"/>
    <property type="match status" value="1"/>
</dbReference>
<dbReference type="GO" id="GO:0000175">
    <property type="term" value="F:3'-5'-RNA exonuclease activity"/>
    <property type="evidence" value="ECO:0007669"/>
    <property type="project" value="UniProtKB-ARBA"/>
</dbReference>
<evidence type="ECO:0000256" key="6">
    <source>
        <dbReference type="PROSITE-ProRule" id="PRU00723"/>
    </source>
</evidence>
<dbReference type="Proteomes" id="UP000314986">
    <property type="component" value="Unassembled WGS sequence"/>
</dbReference>
<reference evidence="9" key="2">
    <citation type="journal article" date="2007" name="PLoS Biol.">
        <title>Survey sequencing and comparative analysis of the elephant shark (Callorhinchus milii) genome.</title>
        <authorList>
            <person name="Venkatesh B."/>
            <person name="Kirkness E.F."/>
            <person name="Loh Y.H."/>
            <person name="Halpern A.L."/>
            <person name="Lee A.P."/>
            <person name="Johnson J."/>
            <person name="Dandona N."/>
            <person name="Viswanathan L.D."/>
            <person name="Tay A."/>
            <person name="Venter J.C."/>
            <person name="Strausberg R.L."/>
            <person name="Brenner S."/>
        </authorList>
    </citation>
    <scope>NUCLEOTIDE SEQUENCE [LARGE SCALE GENOMIC DNA]</scope>
</reference>
<dbReference type="GO" id="GO:0043139">
    <property type="term" value="F:5'-3' DNA helicase activity"/>
    <property type="evidence" value="ECO:0007669"/>
    <property type="project" value="TreeGrafter"/>
</dbReference>
<keyword evidence="5" id="KW-0067">ATP-binding</keyword>
<dbReference type="STRING" id="7868.ENSCMIP00000030536"/>
<dbReference type="Ensembl" id="ENSCMIT00000031003.1">
    <property type="protein sequence ID" value="ENSCMIP00000030536.1"/>
    <property type="gene ID" value="ENSCMIG00000013133.1"/>
</dbReference>
<reference evidence="9" key="1">
    <citation type="journal article" date="2006" name="Science">
        <title>Ancient noncoding elements conserved in the human genome.</title>
        <authorList>
            <person name="Venkatesh B."/>
            <person name="Kirkness E.F."/>
            <person name="Loh Y.H."/>
            <person name="Halpern A.L."/>
            <person name="Lee A.P."/>
            <person name="Johnson J."/>
            <person name="Dandona N."/>
            <person name="Viswanathan L.D."/>
            <person name="Tay A."/>
            <person name="Venter J.C."/>
            <person name="Strausberg R.L."/>
            <person name="Brenner S."/>
        </authorList>
    </citation>
    <scope>NUCLEOTIDE SEQUENCE [LARGE SCALE GENOMIC DNA]</scope>
</reference>
<feature type="domain" description="C3H1-type" evidence="7">
    <location>
        <begin position="214"/>
        <end position="238"/>
    </location>
</feature>
<feature type="zinc finger region" description="C3H1-type" evidence="6">
    <location>
        <begin position="214"/>
        <end position="238"/>
    </location>
</feature>
<protein>
    <submittedName>
        <fullName evidence="8">Helicase with zinc finger 2</fullName>
    </submittedName>
</protein>
<dbReference type="Gene3D" id="3.40.50.300">
    <property type="entry name" value="P-loop containing nucleotide triphosphate hydrolases"/>
    <property type="match status" value="4"/>
</dbReference>
<evidence type="ECO:0000256" key="4">
    <source>
        <dbReference type="ARBA" id="ARBA00022806"/>
    </source>
</evidence>
<dbReference type="CDD" id="cd18808">
    <property type="entry name" value="SF1_C_Upf1"/>
    <property type="match status" value="2"/>
</dbReference>
<evidence type="ECO:0000259" key="7">
    <source>
        <dbReference type="PROSITE" id="PS50103"/>
    </source>
</evidence>
<comment type="similarity">
    <text evidence="1">Belongs to the DNA2/NAM7 helicase family.</text>
</comment>
<keyword evidence="6" id="KW-0863">Zinc-finger</keyword>
<dbReference type="InterPro" id="IPR001900">
    <property type="entry name" value="RNase_II/R"/>
</dbReference>
<reference evidence="9" key="3">
    <citation type="journal article" date="2014" name="Nature">
        <title>Elephant shark genome provides unique insights into gnathostome evolution.</title>
        <authorList>
            <consortium name="International Elephant Shark Genome Sequencing Consortium"/>
            <person name="Venkatesh B."/>
            <person name="Lee A.P."/>
            <person name="Ravi V."/>
            <person name="Maurya A.K."/>
            <person name="Lian M.M."/>
            <person name="Swann J.B."/>
            <person name="Ohta Y."/>
            <person name="Flajnik M.F."/>
            <person name="Sutoh Y."/>
            <person name="Kasahara M."/>
            <person name="Hoon S."/>
            <person name="Gangu V."/>
            <person name="Roy S.W."/>
            <person name="Irimia M."/>
            <person name="Korzh V."/>
            <person name="Kondrychyn I."/>
            <person name="Lim Z.W."/>
            <person name="Tay B.H."/>
            <person name="Tohari S."/>
            <person name="Kong K.W."/>
            <person name="Ho S."/>
            <person name="Lorente-Galdos B."/>
            <person name="Quilez J."/>
            <person name="Marques-Bonet T."/>
            <person name="Raney B.J."/>
            <person name="Ingham P.W."/>
            <person name="Tay A."/>
            <person name="Hillier L.W."/>
            <person name="Minx P."/>
            <person name="Boehm T."/>
            <person name="Wilson R.K."/>
            <person name="Brenner S."/>
            <person name="Warren W.C."/>
        </authorList>
    </citation>
    <scope>NUCLEOTIDE SEQUENCE [LARGE SCALE GENOMIC DNA]</scope>
</reference>
<dbReference type="GeneTree" id="ENSGT00940000160694"/>
<proteinExistence type="inferred from homology"/>
<dbReference type="InterPro" id="IPR050534">
    <property type="entry name" value="Coronavir_polyprotein_1ab"/>
</dbReference>
<gene>
    <name evidence="8" type="primary">helz2a</name>
</gene>
<dbReference type="OMA" id="ATLQYCC"/>
<keyword evidence="6" id="KW-0862">Zinc</keyword>